<accession>A0ABV3VXI3</accession>
<dbReference type="Proteomes" id="UP001558534">
    <property type="component" value="Unassembled WGS sequence"/>
</dbReference>
<keyword evidence="3" id="KW-1185">Reference proteome</keyword>
<evidence type="ECO:0000256" key="1">
    <source>
        <dbReference type="SAM" id="SignalP"/>
    </source>
</evidence>
<dbReference type="PROSITE" id="PS51257">
    <property type="entry name" value="PROKAR_LIPOPROTEIN"/>
    <property type="match status" value="1"/>
</dbReference>
<name>A0ABV3VXI3_9BACI</name>
<dbReference type="RefSeq" id="WP_368636488.1">
    <property type="nucleotide sequence ID" value="NZ_JBFRHK010000005.1"/>
</dbReference>
<keyword evidence="1" id="KW-0732">Signal</keyword>
<evidence type="ECO:0000313" key="3">
    <source>
        <dbReference type="Proteomes" id="UP001558534"/>
    </source>
</evidence>
<gene>
    <name evidence="2" type="ORF">AB1300_10765</name>
</gene>
<reference evidence="2 3" key="1">
    <citation type="submission" date="2024-07" db="EMBL/GenBank/DDBJ databases">
        <title>Characterization of a bacterium isolated from hydrolysated instant sea cucumber by whole-genome sequencing and metabolomics.</title>
        <authorList>
            <person name="Luo X."/>
            <person name="Zhang Z."/>
            <person name="Zheng Z."/>
            <person name="Zhang W."/>
            <person name="Ming T."/>
            <person name="Jiao L."/>
            <person name="Su X."/>
            <person name="Kong F."/>
            <person name="Xu J."/>
        </authorList>
    </citation>
    <scope>NUCLEOTIDE SEQUENCE [LARGE SCALE GENOMIC DNA]</scope>
    <source>
        <strain evidence="2 3">XL-2024</strain>
    </source>
</reference>
<sequence length="126" mass="14349">MKKLLIVLLCSIIVLSACNSTLAITKVKSIPKDLQETLNVLGMEDYAQMINIGEKRSYIVINTKETVTVSVESKEDTIVINIDEIENQNDEVIKQHIYKLTQDANYEYIYLYKNGEQIPFNTVAAF</sequence>
<feature type="chain" id="PRO_5046671950" description="Peptidylprolyl isomerase" evidence="1">
    <location>
        <begin position="24"/>
        <end position="126"/>
    </location>
</feature>
<organism evidence="2 3">
    <name type="scientific">Lysinibacillus xylanilyticus</name>
    <dbReference type="NCBI Taxonomy" id="582475"/>
    <lineage>
        <taxon>Bacteria</taxon>
        <taxon>Bacillati</taxon>
        <taxon>Bacillota</taxon>
        <taxon>Bacilli</taxon>
        <taxon>Bacillales</taxon>
        <taxon>Bacillaceae</taxon>
        <taxon>Lysinibacillus</taxon>
    </lineage>
</organism>
<feature type="signal peptide" evidence="1">
    <location>
        <begin position="1"/>
        <end position="23"/>
    </location>
</feature>
<proteinExistence type="predicted"/>
<evidence type="ECO:0000313" key="2">
    <source>
        <dbReference type="EMBL" id="MEX3745617.1"/>
    </source>
</evidence>
<evidence type="ECO:0008006" key="4">
    <source>
        <dbReference type="Google" id="ProtNLM"/>
    </source>
</evidence>
<protein>
    <recommendedName>
        <fullName evidence="4">Peptidylprolyl isomerase</fullName>
    </recommendedName>
</protein>
<comment type="caution">
    <text evidence="2">The sequence shown here is derived from an EMBL/GenBank/DDBJ whole genome shotgun (WGS) entry which is preliminary data.</text>
</comment>
<dbReference type="EMBL" id="JBFRHK010000005">
    <property type="protein sequence ID" value="MEX3745617.1"/>
    <property type="molecule type" value="Genomic_DNA"/>
</dbReference>